<proteinExistence type="predicted"/>
<protein>
    <submittedName>
        <fullName evidence="2">Uncharacterized protein</fullName>
    </submittedName>
</protein>
<dbReference type="EMBL" id="JAOPKB010000009">
    <property type="protein sequence ID" value="MCU4974060.1"/>
    <property type="molecule type" value="Genomic_DNA"/>
</dbReference>
<reference evidence="2 4" key="1">
    <citation type="submission" date="2022-09" db="EMBL/GenBank/DDBJ databases">
        <title>Enrichment on poylsaccharides allowed isolation of novel metabolic and taxonomic groups of Haloarchaea.</title>
        <authorList>
            <person name="Sorokin D.Y."/>
            <person name="Elcheninov A.G."/>
            <person name="Khizhniak T.V."/>
            <person name="Kolganova T.V."/>
            <person name="Kublanov I.V."/>
        </authorList>
    </citation>
    <scope>NUCLEOTIDE SEQUENCE</scope>
    <source>
        <strain evidence="3 4">AArc-m2/3/4</strain>
        <strain evidence="2">AArc-xg1-1</strain>
    </source>
</reference>
<evidence type="ECO:0000313" key="3">
    <source>
        <dbReference type="EMBL" id="MCU4974060.1"/>
    </source>
</evidence>
<keyword evidence="1" id="KW-0472">Membrane</keyword>
<evidence type="ECO:0000313" key="5">
    <source>
        <dbReference type="Proteomes" id="UP001321018"/>
    </source>
</evidence>
<comment type="caution">
    <text evidence="2">The sequence shown here is derived from an EMBL/GenBank/DDBJ whole genome shotgun (WGS) entry which is preliminary data.</text>
</comment>
<keyword evidence="4" id="KW-1185">Reference proteome</keyword>
<dbReference type="Proteomes" id="UP001321018">
    <property type="component" value="Unassembled WGS sequence"/>
</dbReference>
<organism evidence="2 5">
    <name type="scientific">Natronoglomus mannanivorans</name>
    <dbReference type="NCBI Taxonomy" id="2979990"/>
    <lineage>
        <taxon>Archaea</taxon>
        <taxon>Methanobacteriati</taxon>
        <taxon>Methanobacteriota</taxon>
        <taxon>Stenosarchaea group</taxon>
        <taxon>Halobacteria</taxon>
        <taxon>Halobacteriales</taxon>
        <taxon>Natrialbaceae</taxon>
        <taxon>Natronoglomus</taxon>
    </lineage>
</organism>
<sequence length="89" mass="9442">MSAGSQRIICRRCKETITVDEDSCPHCGATVRGMTPFAAAVVAGVVLMGSVVLNTDLLPFGVIGLLLAAAGGYMIYNQRQRMQRAGQRA</sequence>
<keyword evidence="1" id="KW-0812">Transmembrane</keyword>
<feature type="transmembrane region" description="Helical" evidence="1">
    <location>
        <begin position="57"/>
        <end position="76"/>
    </location>
</feature>
<evidence type="ECO:0000256" key="1">
    <source>
        <dbReference type="SAM" id="Phobius"/>
    </source>
</evidence>
<feature type="transmembrane region" description="Helical" evidence="1">
    <location>
        <begin position="33"/>
        <end position="51"/>
    </location>
</feature>
<dbReference type="RefSeq" id="WP_338005790.1">
    <property type="nucleotide sequence ID" value="NZ_JAOPKA010000020.1"/>
</dbReference>
<evidence type="ECO:0000313" key="2">
    <source>
        <dbReference type="EMBL" id="MCU4743981.1"/>
    </source>
</evidence>
<accession>A0AAP2Z2E8</accession>
<gene>
    <name evidence="3" type="ORF">OB955_15125</name>
    <name evidence="2" type="ORF">OB960_21610</name>
</gene>
<keyword evidence="1" id="KW-1133">Transmembrane helix</keyword>
<dbReference type="EMBL" id="JAOPKA010000020">
    <property type="protein sequence ID" value="MCU4743981.1"/>
    <property type="molecule type" value="Genomic_DNA"/>
</dbReference>
<dbReference type="AlphaFoldDB" id="A0AAP2Z2E8"/>
<name>A0AAP2Z2E8_9EURY</name>
<dbReference type="Proteomes" id="UP001320972">
    <property type="component" value="Unassembled WGS sequence"/>
</dbReference>
<evidence type="ECO:0000313" key="4">
    <source>
        <dbReference type="Proteomes" id="UP001320972"/>
    </source>
</evidence>